<evidence type="ECO:0000313" key="2">
    <source>
        <dbReference type="Proteomes" id="UP000033695"/>
    </source>
</evidence>
<gene>
    <name evidence="1" type="ORF">JG29_07040</name>
</gene>
<dbReference type="SUPFAM" id="SSF47413">
    <property type="entry name" value="lambda repressor-like DNA-binding domains"/>
    <property type="match status" value="1"/>
</dbReference>
<organism evidence="1 2">
    <name type="scientific">Bombilactobacillus mellis</name>
    <dbReference type="NCBI Taxonomy" id="1218508"/>
    <lineage>
        <taxon>Bacteria</taxon>
        <taxon>Bacillati</taxon>
        <taxon>Bacillota</taxon>
        <taxon>Bacilli</taxon>
        <taxon>Lactobacillales</taxon>
        <taxon>Lactobacillaceae</taxon>
        <taxon>Bombilactobacillus</taxon>
    </lineage>
</organism>
<dbReference type="EMBL" id="JXBZ01000007">
    <property type="protein sequence ID" value="KJY48885.1"/>
    <property type="molecule type" value="Genomic_DNA"/>
</dbReference>
<proteinExistence type="predicted"/>
<protein>
    <submittedName>
        <fullName evidence="1">Toxin-antitoxin system, antitoxin component, Xre family</fullName>
    </submittedName>
</protein>
<accession>A0A0F4KR50</accession>
<keyword evidence="2" id="KW-1185">Reference proteome</keyword>
<reference evidence="1 2" key="1">
    <citation type="submission" date="2014-12" db="EMBL/GenBank/DDBJ databases">
        <title>Comparative genomics of the lactic acid bacteria isolated from the honey bee gut.</title>
        <authorList>
            <person name="Ellegaard K.M."/>
            <person name="Tamarit D."/>
            <person name="Javelind E."/>
            <person name="Olofsson T."/>
            <person name="Andersson S.G."/>
            <person name="Vasquez A."/>
        </authorList>
    </citation>
    <scope>NUCLEOTIDE SEQUENCE [LARGE SCALE GENOMIC DNA]</scope>
    <source>
        <strain evidence="1 2">Hon2</strain>
    </source>
</reference>
<dbReference type="HOGENOM" id="CLU_180863_0_0_9"/>
<dbReference type="GO" id="GO:0003677">
    <property type="term" value="F:DNA binding"/>
    <property type="evidence" value="ECO:0007669"/>
    <property type="project" value="InterPro"/>
</dbReference>
<dbReference type="InterPro" id="IPR010982">
    <property type="entry name" value="Lambda_DNA-bd_dom_sf"/>
</dbReference>
<name>A0A0F4KR50_9LACO</name>
<sequence>MADKKELKEKLLRPKTHVRQERLAHEYSTSEMAALIGLKNRRQYEQKEKGKAPFHDYEMLIIAHEFKKSIMYLFYEY</sequence>
<evidence type="ECO:0000313" key="1">
    <source>
        <dbReference type="EMBL" id="KJY48885.1"/>
    </source>
</evidence>
<dbReference type="AlphaFoldDB" id="A0A0F4KR50"/>
<comment type="caution">
    <text evidence="1">The sequence shown here is derived from an EMBL/GenBank/DDBJ whole genome shotgun (WGS) entry which is preliminary data.</text>
</comment>
<dbReference type="PATRIC" id="fig|1218508.4.peg.722"/>
<dbReference type="Proteomes" id="UP000033695">
    <property type="component" value="Unassembled WGS sequence"/>
</dbReference>